<dbReference type="InterPro" id="IPR001387">
    <property type="entry name" value="Cro/C1-type_HTH"/>
</dbReference>
<dbReference type="AlphaFoldDB" id="A0AAU8VUC8"/>
<name>A0AAU8VUC8_NEILA</name>
<protein>
    <submittedName>
        <fullName evidence="2">Transcriptional regulator</fullName>
    </submittedName>
</protein>
<dbReference type="Proteomes" id="UP000191249">
    <property type="component" value="Chromosome"/>
</dbReference>
<dbReference type="SUPFAM" id="SSF47413">
    <property type="entry name" value="lambda repressor-like DNA-binding domains"/>
    <property type="match status" value="1"/>
</dbReference>
<dbReference type="GO" id="GO:0003677">
    <property type="term" value="F:DNA binding"/>
    <property type="evidence" value="ECO:0007669"/>
    <property type="project" value="InterPro"/>
</dbReference>
<dbReference type="CDD" id="cd00093">
    <property type="entry name" value="HTH_XRE"/>
    <property type="match status" value="1"/>
</dbReference>
<reference evidence="2 3" key="1">
    <citation type="submission" date="2017-03" db="EMBL/GenBank/DDBJ databases">
        <title>N. lactamica Y92-1009 whole genome sequence.</title>
        <authorList>
            <person name="Pandey A.K."/>
            <person name="Read R.C."/>
        </authorList>
    </citation>
    <scope>NUCLEOTIDE SEQUENCE [LARGE SCALE GENOMIC DNA]</scope>
    <source>
        <strain evidence="2 3">Y92-1009</strain>
    </source>
</reference>
<dbReference type="PROSITE" id="PS50943">
    <property type="entry name" value="HTH_CROC1"/>
    <property type="match status" value="1"/>
</dbReference>
<proteinExistence type="predicted"/>
<gene>
    <name evidence="2" type="ORF">B2G52_09010</name>
</gene>
<evidence type="ECO:0000313" key="3">
    <source>
        <dbReference type="Proteomes" id="UP000191249"/>
    </source>
</evidence>
<sequence length="48" mass="5149">MTQSEVAAKAGISQAALSQIEKQGSCPQTQTREQFAKIYGCHPNQLIG</sequence>
<dbReference type="EMBL" id="CP019894">
    <property type="protein sequence ID" value="ARB05004.1"/>
    <property type="molecule type" value="Genomic_DNA"/>
</dbReference>
<accession>A0AAU8VUC8</accession>
<evidence type="ECO:0000259" key="1">
    <source>
        <dbReference type="PROSITE" id="PS50943"/>
    </source>
</evidence>
<dbReference type="Gene3D" id="1.10.260.40">
    <property type="entry name" value="lambda repressor-like DNA-binding domains"/>
    <property type="match status" value="1"/>
</dbReference>
<feature type="domain" description="HTH cro/C1-type" evidence="1">
    <location>
        <begin position="1"/>
        <end position="46"/>
    </location>
</feature>
<dbReference type="InterPro" id="IPR010982">
    <property type="entry name" value="Lambda_DNA-bd_dom_sf"/>
</dbReference>
<dbReference type="Pfam" id="PF01381">
    <property type="entry name" value="HTH_3"/>
    <property type="match status" value="1"/>
</dbReference>
<organism evidence="2 3">
    <name type="scientific">Neisseria lactamica</name>
    <dbReference type="NCBI Taxonomy" id="486"/>
    <lineage>
        <taxon>Bacteria</taxon>
        <taxon>Pseudomonadati</taxon>
        <taxon>Pseudomonadota</taxon>
        <taxon>Betaproteobacteria</taxon>
        <taxon>Neisseriales</taxon>
        <taxon>Neisseriaceae</taxon>
        <taxon>Neisseria</taxon>
    </lineage>
</organism>
<evidence type="ECO:0000313" key="2">
    <source>
        <dbReference type="EMBL" id="ARB05004.1"/>
    </source>
</evidence>